<feature type="transmembrane region" description="Helical" evidence="1">
    <location>
        <begin position="39"/>
        <end position="55"/>
    </location>
</feature>
<dbReference type="RefSeq" id="WP_128914395.1">
    <property type="nucleotide sequence ID" value="NZ_RDSM01000003.1"/>
</dbReference>
<evidence type="ECO:0000256" key="1">
    <source>
        <dbReference type="SAM" id="Phobius"/>
    </source>
</evidence>
<dbReference type="EMBL" id="RDSM01000003">
    <property type="protein sequence ID" value="RXH54637.1"/>
    <property type="molecule type" value="Genomic_DNA"/>
</dbReference>
<protein>
    <submittedName>
        <fullName evidence="2">Uncharacterized protein</fullName>
    </submittedName>
</protein>
<proteinExistence type="predicted"/>
<evidence type="ECO:0000313" key="2">
    <source>
        <dbReference type="EMBL" id="RXH54637.1"/>
    </source>
</evidence>
<organism evidence="2 3">
    <name type="scientific">Granulicella sibirica</name>
    <dbReference type="NCBI Taxonomy" id="2479048"/>
    <lineage>
        <taxon>Bacteria</taxon>
        <taxon>Pseudomonadati</taxon>
        <taxon>Acidobacteriota</taxon>
        <taxon>Terriglobia</taxon>
        <taxon>Terriglobales</taxon>
        <taxon>Acidobacteriaceae</taxon>
        <taxon>Granulicella</taxon>
    </lineage>
</organism>
<keyword evidence="1" id="KW-1133">Transmembrane helix</keyword>
<accession>A0A4Q0SV51</accession>
<keyword evidence="1" id="KW-0472">Membrane</keyword>
<sequence length="113" mass="11931">MTGSRVILMLTAVLVVLTPWSEAFCHFDRFLYGGQDVELGLVALATFLCLVLLLARHGNSVVALSLKVLRSLAFVLRPAGPSTPGSFSGLIAAVHASPLPSPALGMYTLPIQV</sequence>
<reference evidence="3" key="2">
    <citation type="submission" date="2019-02" db="EMBL/GenBank/DDBJ databases">
        <title>Granulicella sibirica sp. nov., a psychrotolerant acidobacterium isolated from an organic soil layer in forested tundra, West Siberia.</title>
        <authorList>
            <person name="Oshkin I.Y."/>
            <person name="Kulichevskaya I.S."/>
            <person name="Rijpstra W.I.C."/>
            <person name="Sinninghe Damste J.S."/>
            <person name="Rakitin A.L."/>
            <person name="Ravin N.V."/>
            <person name="Dedysh S.N."/>
        </authorList>
    </citation>
    <scope>NUCLEOTIDE SEQUENCE [LARGE SCALE GENOMIC DNA]</scope>
    <source>
        <strain evidence="3">AF10</strain>
    </source>
</reference>
<gene>
    <name evidence="2" type="ORF">GRAN_3741</name>
</gene>
<dbReference type="AlphaFoldDB" id="A0A4Q0SV51"/>
<name>A0A4Q0SV51_9BACT</name>
<dbReference type="Proteomes" id="UP000289437">
    <property type="component" value="Unassembled WGS sequence"/>
</dbReference>
<dbReference type="OrthoDB" id="123367at2"/>
<reference evidence="2 3" key="1">
    <citation type="submission" date="2018-11" db="EMBL/GenBank/DDBJ databases">
        <authorList>
            <person name="Mardanov A.V."/>
            <person name="Ravin N.V."/>
            <person name="Dedysh S.N."/>
        </authorList>
    </citation>
    <scope>NUCLEOTIDE SEQUENCE [LARGE SCALE GENOMIC DNA]</scope>
    <source>
        <strain evidence="2 3">AF10</strain>
    </source>
</reference>
<keyword evidence="1" id="KW-0812">Transmembrane</keyword>
<comment type="caution">
    <text evidence="2">The sequence shown here is derived from an EMBL/GenBank/DDBJ whole genome shotgun (WGS) entry which is preliminary data.</text>
</comment>
<evidence type="ECO:0000313" key="3">
    <source>
        <dbReference type="Proteomes" id="UP000289437"/>
    </source>
</evidence>
<keyword evidence="3" id="KW-1185">Reference proteome</keyword>